<dbReference type="Proteomes" id="UP000254649">
    <property type="component" value="Unassembled WGS sequence"/>
</dbReference>
<reference evidence="1 3" key="1">
    <citation type="submission" date="2018-06" db="EMBL/GenBank/DDBJ databases">
        <authorList>
            <consortium name="Pathogen Informatics"/>
            <person name="Doyle S."/>
        </authorList>
    </citation>
    <scope>NUCLEOTIDE SEQUENCE [LARGE SCALE GENOMIC DNA]</scope>
    <source>
        <strain evidence="1 3">NCTC10801</strain>
    </source>
</reference>
<protein>
    <submittedName>
        <fullName evidence="1">Uncharacterized protein</fullName>
    </submittedName>
</protein>
<evidence type="ECO:0000313" key="3">
    <source>
        <dbReference type="Proteomes" id="UP000254649"/>
    </source>
</evidence>
<sequence>MKLCRCPICHSDLHLDALLEDDAGREMLGLITRLKGDNARALVSYVGLFRPDKAALSNSRALKLMNEVLAMYNPSPLLAHALVETVNCVMKNRRESKNIVALINHNYLKKVYDGAKPQFAVVRNEQGKQELHGEQQQVRLAEEKRIGDIQYIERYANMGRLDVVKDTPQYQVWLTWKEEQRKGVKLC</sequence>
<evidence type="ECO:0000313" key="1">
    <source>
        <dbReference type="EMBL" id="SUT91468.1"/>
    </source>
</evidence>
<dbReference type="OrthoDB" id="6872885at2"/>
<dbReference type="AlphaFoldDB" id="A0A380TUW7"/>
<organism evidence="1 3">
    <name type="scientific">[Actinobacillus] rossii</name>
    <dbReference type="NCBI Taxonomy" id="123820"/>
    <lineage>
        <taxon>Bacteria</taxon>
        <taxon>Pseudomonadati</taxon>
        <taxon>Pseudomonadota</taxon>
        <taxon>Gammaproteobacteria</taxon>
        <taxon>Pasteurellales</taxon>
        <taxon>Pasteurellaceae</taxon>
    </lineage>
</organism>
<dbReference type="EMBL" id="UFRQ01000003">
    <property type="protein sequence ID" value="SUT91468.1"/>
    <property type="molecule type" value="Genomic_DNA"/>
</dbReference>
<proteinExistence type="predicted"/>
<dbReference type="EMBL" id="UFRQ01000003">
    <property type="protein sequence ID" value="SUT94227.1"/>
    <property type="molecule type" value="Genomic_DNA"/>
</dbReference>
<keyword evidence="3" id="KW-1185">Reference proteome</keyword>
<accession>A0A380TUW7</accession>
<evidence type="ECO:0000313" key="2">
    <source>
        <dbReference type="EMBL" id="SUT94227.1"/>
    </source>
</evidence>
<name>A0A380TUW7_9PAST</name>
<gene>
    <name evidence="1" type="ORF">NCTC10801_01466</name>
    <name evidence="2" type="ORF">NCTC10801_02149</name>
</gene>